<dbReference type="EMBL" id="WJQU01000003">
    <property type="protein sequence ID" value="KAJ6639910.1"/>
    <property type="molecule type" value="Genomic_DNA"/>
</dbReference>
<comment type="subcellular location">
    <subcellularLocation>
        <location evidence="1">Membrane</location>
        <topology evidence="1">Multi-pass membrane protein</topology>
    </subcellularLocation>
</comment>
<evidence type="ECO:0000256" key="8">
    <source>
        <dbReference type="ARBA" id="ARBA00023224"/>
    </source>
</evidence>
<dbReference type="GO" id="GO:0008188">
    <property type="term" value="F:neuropeptide receptor activity"/>
    <property type="evidence" value="ECO:0007669"/>
    <property type="project" value="TreeGrafter"/>
</dbReference>
<feature type="non-terminal residue" evidence="11">
    <location>
        <position position="1"/>
    </location>
</feature>
<evidence type="ECO:0000259" key="10">
    <source>
        <dbReference type="PROSITE" id="PS50262"/>
    </source>
</evidence>
<keyword evidence="5" id="KW-0297">G-protein coupled receptor</keyword>
<dbReference type="PANTHER" id="PTHR24243">
    <property type="entry name" value="G-PROTEIN COUPLED RECEPTOR"/>
    <property type="match status" value="1"/>
</dbReference>
<evidence type="ECO:0000256" key="2">
    <source>
        <dbReference type="ARBA" id="ARBA00010663"/>
    </source>
</evidence>
<keyword evidence="6 9" id="KW-0472">Membrane</keyword>
<evidence type="ECO:0000256" key="5">
    <source>
        <dbReference type="ARBA" id="ARBA00023040"/>
    </source>
</evidence>
<comment type="similarity">
    <text evidence="2">Belongs to the G-protein coupled receptor 1 family.</text>
</comment>
<dbReference type="PANTHER" id="PTHR24243:SF208">
    <property type="entry name" value="PYROKININ-1 RECEPTOR"/>
    <property type="match status" value="1"/>
</dbReference>
<keyword evidence="8" id="KW-0807">Transducer</keyword>
<proteinExistence type="inferred from homology"/>
<accession>A0A9Q0MXW5</accession>
<dbReference type="PRINTS" id="PR00237">
    <property type="entry name" value="GPCRRHODOPSN"/>
</dbReference>
<feature type="transmembrane region" description="Helical" evidence="9">
    <location>
        <begin position="183"/>
        <end position="206"/>
    </location>
</feature>
<feature type="transmembrane region" description="Helical" evidence="9">
    <location>
        <begin position="26"/>
        <end position="51"/>
    </location>
</feature>
<dbReference type="InterPro" id="IPR000276">
    <property type="entry name" value="GPCR_Rhodpsn"/>
</dbReference>
<evidence type="ECO:0000256" key="6">
    <source>
        <dbReference type="ARBA" id="ARBA00023136"/>
    </source>
</evidence>
<keyword evidence="3 9" id="KW-0812">Transmembrane</keyword>
<comment type="caution">
    <text evidence="11">The sequence shown here is derived from an EMBL/GenBank/DDBJ whole genome shotgun (WGS) entry which is preliminary data.</text>
</comment>
<evidence type="ECO:0000256" key="4">
    <source>
        <dbReference type="ARBA" id="ARBA00022989"/>
    </source>
</evidence>
<feature type="transmembrane region" description="Helical" evidence="9">
    <location>
        <begin position="143"/>
        <end position="163"/>
    </location>
</feature>
<organism evidence="11 12">
    <name type="scientific">Pseudolycoriella hygida</name>
    <dbReference type="NCBI Taxonomy" id="35572"/>
    <lineage>
        <taxon>Eukaryota</taxon>
        <taxon>Metazoa</taxon>
        <taxon>Ecdysozoa</taxon>
        <taxon>Arthropoda</taxon>
        <taxon>Hexapoda</taxon>
        <taxon>Insecta</taxon>
        <taxon>Pterygota</taxon>
        <taxon>Neoptera</taxon>
        <taxon>Endopterygota</taxon>
        <taxon>Diptera</taxon>
        <taxon>Nematocera</taxon>
        <taxon>Sciaroidea</taxon>
        <taxon>Sciaridae</taxon>
        <taxon>Pseudolycoriella</taxon>
    </lineage>
</organism>
<dbReference type="Pfam" id="PF00001">
    <property type="entry name" value="7tm_1"/>
    <property type="match status" value="1"/>
</dbReference>
<dbReference type="Proteomes" id="UP001151699">
    <property type="component" value="Chromosome X"/>
</dbReference>
<feature type="domain" description="G-protein coupled receptors family 1 profile" evidence="10">
    <location>
        <begin position="1"/>
        <end position="207"/>
    </location>
</feature>
<keyword evidence="7 11" id="KW-0675">Receptor</keyword>
<feature type="non-terminal residue" evidence="11">
    <location>
        <position position="219"/>
    </location>
</feature>
<evidence type="ECO:0000256" key="3">
    <source>
        <dbReference type="ARBA" id="ARBA00022692"/>
    </source>
</evidence>
<dbReference type="SUPFAM" id="SSF81321">
    <property type="entry name" value="Family A G protein-coupled receptor-like"/>
    <property type="match status" value="1"/>
</dbReference>
<protein>
    <submittedName>
        <fullName evidence="11">Pyrokinin-1 receptor</fullName>
    </submittedName>
</protein>
<dbReference type="AlphaFoldDB" id="A0A9Q0MXW5"/>
<dbReference type="InterPro" id="IPR017452">
    <property type="entry name" value="GPCR_Rhodpsn_7TM"/>
</dbReference>
<gene>
    <name evidence="11" type="primary">PK1-R_3</name>
    <name evidence="11" type="ORF">Bhyg_12657</name>
</gene>
<evidence type="ECO:0000256" key="1">
    <source>
        <dbReference type="ARBA" id="ARBA00004141"/>
    </source>
</evidence>
<evidence type="ECO:0000313" key="12">
    <source>
        <dbReference type="Proteomes" id="UP001151699"/>
    </source>
</evidence>
<evidence type="ECO:0000256" key="7">
    <source>
        <dbReference type="ARBA" id="ARBA00023170"/>
    </source>
</evidence>
<evidence type="ECO:0000313" key="11">
    <source>
        <dbReference type="EMBL" id="KAJ6639910.1"/>
    </source>
</evidence>
<sequence>VMDIGITQFKTCTVKSPIDNGINKHFFTLSTISVFVIPMAIISILYILIGLQLRRSQILNRNSVYINNDQLKPRKFKRSFETNISMEYPAPILIQYCPAKRGAQHCCTKASKSNINNNFVRTLKNGSIQYVSTVPLNAGARRVVKMLVIVVVTFFICWAPHHAQRLLAVYGNNGHRSSDEFNYIFDCLTYASGVLYFTSTCINPFLYSIMSFKFREAFK</sequence>
<dbReference type="Gene3D" id="1.20.1070.10">
    <property type="entry name" value="Rhodopsin 7-helix transmembrane proteins"/>
    <property type="match status" value="1"/>
</dbReference>
<evidence type="ECO:0000256" key="9">
    <source>
        <dbReference type="SAM" id="Phobius"/>
    </source>
</evidence>
<reference evidence="11" key="1">
    <citation type="submission" date="2022-07" db="EMBL/GenBank/DDBJ databases">
        <authorList>
            <person name="Trinca V."/>
            <person name="Uliana J.V.C."/>
            <person name="Torres T.T."/>
            <person name="Ward R.J."/>
            <person name="Monesi N."/>
        </authorList>
    </citation>
    <scope>NUCLEOTIDE SEQUENCE</scope>
    <source>
        <strain evidence="11">HSMRA1968</strain>
        <tissue evidence="11">Whole embryos</tissue>
    </source>
</reference>
<keyword evidence="12" id="KW-1185">Reference proteome</keyword>
<dbReference type="OrthoDB" id="5950040at2759"/>
<name>A0A9Q0MXW5_9DIPT</name>
<keyword evidence="4 9" id="KW-1133">Transmembrane helix</keyword>
<dbReference type="GO" id="GO:0005886">
    <property type="term" value="C:plasma membrane"/>
    <property type="evidence" value="ECO:0007669"/>
    <property type="project" value="TreeGrafter"/>
</dbReference>
<dbReference type="PROSITE" id="PS50262">
    <property type="entry name" value="G_PROTEIN_RECEP_F1_2"/>
    <property type="match status" value="1"/>
</dbReference>